<keyword evidence="3" id="KW-1185">Reference proteome</keyword>
<gene>
    <name evidence="2" type="ORF">SAMN04489742_1350</name>
</gene>
<feature type="region of interest" description="Disordered" evidence="1">
    <location>
        <begin position="1"/>
        <end position="28"/>
    </location>
</feature>
<organism evidence="2 3">
    <name type="scientific">Crystallibacter crystallopoietes</name>
    <dbReference type="NCBI Taxonomy" id="37928"/>
    <lineage>
        <taxon>Bacteria</taxon>
        <taxon>Bacillati</taxon>
        <taxon>Actinomycetota</taxon>
        <taxon>Actinomycetes</taxon>
        <taxon>Micrococcales</taxon>
        <taxon>Micrococcaceae</taxon>
        <taxon>Crystallibacter</taxon>
    </lineage>
</organism>
<feature type="compositionally biased region" description="Polar residues" evidence="1">
    <location>
        <begin position="1"/>
        <end position="12"/>
    </location>
</feature>
<dbReference type="AlphaFoldDB" id="A0A1H1BD07"/>
<evidence type="ECO:0000313" key="3">
    <source>
        <dbReference type="Proteomes" id="UP000181917"/>
    </source>
</evidence>
<evidence type="ECO:0000256" key="1">
    <source>
        <dbReference type="SAM" id="MobiDB-lite"/>
    </source>
</evidence>
<proteinExistence type="predicted"/>
<dbReference type="RefSeq" id="WP_074699770.1">
    <property type="nucleotide sequence ID" value="NZ_CP018863.1"/>
</dbReference>
<dbReference type="STRING" id="37928.SAMN04489742_1350"/>
<name>A0A1H1BD07_9MICC</name>
<dbReference type="KEGG" id="acry:AC20117_10605"/>
<protein>
    <submittedName>
        <fullName evidence="2">Uncharacterized protein</fullName>
    </submittedName>
</protein>
<sequence>MTTKNTPSTGSLQRGVDTAAARHPQRGRRYSIEELEALADEGNPWAMGKVDEWEQRFANDYAGDLSDTCPDEDCEYFGESVNVLYGEHGRVLEVDHGNWSHYPSIAKAS</sequence>
<dbReference type="OrthoDB" id="4950124at2"/>
<dbReference type="EMBL" id="FNKH01000002">
    <property type="protein sequence ID" value="SDQ49792.1"/>
    <property type="molecule type" value="Genomic_DNA"/>
</dbReference>
<evidence type="ECO:0000313" key="2">
    <source>
        <dbReference type="EMBL" id="SDQ49792.1"/>
    </source>
</evidence>
<dbReference type="Proteomes" id="UP000181917">
    <property type="component" value="Unassembled WGS sequence"/>
</dbReference>
<reference evidence="2 3" key="1">
    <citation type="submission" date="2016-10" db="EMBL/GenBank/DDBJ databases">
        <authorList>
            <person name="de Groot N.N."/>
        </authorList>
    </citation>
    <scope>NUCLEOTIDE SEQUENCE [LARGE SCALE GENOMIC DNA]</scope>
    <source>
        <strain evidence="2 3">DSM 20117</strain>
    </source>
</reference>
<accession>A0A1H1BD07</accession>